<reference evidence="1" key="1">
    <citation type="submission" date="2023-10" db="EMBL/GenBank/DDBJ databases">
        <authorList>
            <person name="Chen Y."/>
            <person name="Shah S."/>
            <person name="Dougan E. K."/>
            <person name="Thang M."/>
            <person name="Chan C."/>
        </authorList>
    </citation>
    <scope>NUCLEOTIDE SEQUENCE [LARGE SCALE GENOMIC DNA]</scope>
</reference>
<evidence type="ECO:0000313" key="2">
    <source>
        <dbReference type="Proteomes" id="UP001189429"/>
    </source>
</evidence>
<proteinExistence type="predicted"/>
<gene>
    <name evidence="1" type="ORF">PCOR1329_LOCUS6050</name>
</gene>
<evidence type="ECO:0008006" key="3">
    <source>
        <dbReference type="Google" id="ProtNLM"/>
    </source>
</evidence>
<evidence type="ECO:0000313" key="1">
    <source>
        <dbReference type="EMBL" id="CAK0796762.1"/>
    </source>
</evidence>
<accession>A0ABN9PU98</accession>
<organism evidence="1 2">
    <name type="scientific">Prorocentrum cordatum</name>
    <dbReference type="NCBI Taxonomy" id="2364126"/>
    <lineage>
        <taxon>Eukaryota</taxon>
        <taxon>Sar</taxon>
        <taxon>Alveolata</taxon>
        <taxon>Dinophyceae</taxon>
        <taxon>Prorocentrales</taxon>
        <taxon>Prorocentraceae</taxon>
        <taxon>Prorocentrum</taxon>
    </lineage>
</organism>
<dbReference type="EMBL" id="CAUYUJ010001618">
    <property type="protein sequence ID" value="CAK0796762.1"/>
    <property type="molecule type" value="Genomic_DNA"/>
</dbReference>
<keyword evidence="2" id="KW-1185">Reference proteome</keyword>
<comment type="caution">
    <text evidence="1">The sequence shown here is derived from an EMBL/GenBank/DDBJ whole genome shotgun (WGS) entry which is preliminary data.</text>
</comment>
<name>A0ABN9PU98_9DINO</name>
<dbReference type="Proteomes" id="UP001189429">
    <property type="component" value="Unassembled WGS sequence"/>
</dbReference>
<sequence length="463" mass="51010">MRRLLLAAFEQTAENAVWRQAAKHLDGGGAEEGVWWQHVPALAERLEKESQHSLASLVRLVACGGYWTEERRFQAGYRTDDLCQRCHRSRESSRHRFWECMCNSMERDWARSVACLCLDRVRLALQALWPTGQDEPAADAAPALRVCVRLPRSYSGLPPIDEQLFRALGMPDPPVRLPPGSGIAGHVPHGSHLLWRKGALSFCSLCGRYADSRPARLLEECEATRHGPLALTKAQLTALLRLRKGLPPRGTYFEARCAPLESLIEEGLPGALAGAPAAVSGPLVVDLLSVDAEGAEVEIFRNFPFDRLQVRAIVVETSRRTSMAVDGLLLPMGFLKVAVLGKDAVYVHHRWISEMPSGGPLLPARIQWSEPGSDADSTDYLRFQRLFGVDGDLDEEVGDGRLQNETELALVQERQEAKNRLRSEEVRRLAEAAIVGGSVSRGSVRAAVDSPEAGARAGPIYRP</sequence>
<protein>
    <recommendedName>
        <fullName evidence="3">Methyltransferase FkbM domain-containing protein</fullName>
    </recommendedName>
</protein>